<dbReference type="InterPro" id="IPR004603">
    <property type="entry name" value="DNA_mismatch_endonuc_vsr"/>
</dbReference>
<keyword evidence="2 6" id="KW-0255">Endonuclease</keyword>
<dbReference type="Proteomes" id="UP000594892">
    <property type="component" value="Chromosome 2"/>
</dbReference>
<dbReference type="EC" id="3.1.-.-" evidence="6"/>
<dbReference type="PIRSF" id="PIRSF018267">
    <property type="entry name" value="VSR_endonuc"/>
    <property type="match status" value="1"/>
</dbReference>
<dbReference type="EMBL" id="CP065601">
    <property type="protein sequence ID" value="QPQ91802.1"/>
    <property type="molecule type" value="Genomic_DNA"/>
</dbReference>
<keyword evidence="1 6" id="KW-0540">Nuclease</keyword>
<evidence type="ECO:0000256" key="7">
    <source>
        <dbReference type="SAM" id="MobiDB-lite"/>
    </source>
</evidence>
<proteinExistence type="inferred from homology"/>
<dbReference type="AlphaFoldDB" id="A0AAP9Y1Y3"/>
<dbReference type="RefSeq" id="WP_045678872.1">
    <property type="nucleotide sequence ID" value="NZ_CP065601.1"/>
</dbReference>
<evidence type="ECO:0000256" key="4">
    <source>
        <dbReference type="ARBA" id="ARBA00022801"/>
    </source>
</evidence>
<evidence type="ECO:0000256" key="6">
    <source>
        <dbReference type="PIRNR" id="PIRNR018267"/>
    </source>
</evidence>
<dbReference type="GeneID" id="45696641"/>
<reference evidence="8 9" key="1">
    <citation type="submission" date="2020-12" db="EMBL/GenBank/DDBJ databases">
        <title>FDA dAtabase for Regulatory Grade micrObial Sequences (FDA-ARGOS): Supporting development and validation of Infectious Disease Dx tests.</title>
        <authorList>
            <person name="Minogue T."/>
            <person name="Wolcott M."/>
            <person name="Wasieloski L."/>
            <person name="Aguilar W."/>
            <person name="Moore D."/>
            <person name="Jaissle J."/>
            <person name="Tallon L."/>
            <person name="Sadzewicz L."/>
            <person name="Zhao X."/>
            <person name="Boylan J."/>
            <person name="Ott S."/>
            <person name="Bowen H."/>
            <person name="Vavikolanu K."/>
            <person name="Mehta A."/>
            <person name="Aluvathingal J."/>
            <person name="Nadendla S."/>
            <person name="Yan Y."/>
            <person name="Sichtig H."/>
        </authorList>
    </citation>
    <scope>NUCLEOTIDE SEQUENCE [LARGE SCALE GENOMIC DNA]</scope>
    <source>
        <strain evidence="8 9">FDAARGOS_949</strain>
    </source>
</reference>
<evidence type="ECO:0000256" key="1">
    <source>
        <dbReference type="ARBA" id="ARBA00022722"/>
    </source>
</evidence>
<evidence type="ECO:0000256" key="5">
    <source>
        <dbReference type="ARBA" id="ARBA00023204"/>
    </source>
</evidence>
<name>A0AAP9Y1Y3_BURGL</name>
<dbReference type="GO" id="GO:0004519">
    <property type="term" value="F:endonuclease activity"/>
    <property type="evidence" value="ECO:0007669"/>
    <property type="project" value="UniProtKB-KW"/>
</dbReference>
<dbReference type="SUPFAM" id="SSF52980">
    <property type="entry name" value="Restriction endonuclease-like"/>
    <property type="match status" value="1"/>
</dbReference>
<dbReference type="GO" id="GO:0006298">
    <property type="term" value="P:mismatch repair"/>
    <property type="evidence" value="ECO:0007669"/>
    <property type="project" value="UniProtKB-UniRule"/>
</dbReference>
<evidence type="ECO:0000313" key="9">
    <source>
        <dbReference type="Proteomes" id="UP000594892"/>
    </source>
</evidence>
<gene>
    <name evidence="8" type="primary">vsr</name>
    <name evidence="8" type="ORF">I6H06_22060</name>
</gene>
<protein>
    <recommendedName>
        <fullName evidence="6">Very short patch repair endonuclease</fullName>
        <ecNumber evidence="6">3.1.-.-</ecNumber>
    </recommendedName>
</protein>
<accession>A0AAP9Y1Y3</accession>
<feature type="region of interest" description="Disordered" evidence="7">
    <location>
        <begin position="1"/>
        <end position="22"/>
    </location>
</feature>
<keyword evidence="5 6" id="KW-0234">DNA repair</keyword>
<dbReference type="Gene3D" id="3.40.960.10">
    <property type="entry name" value="VSR Endonuclease"/>
    <property type="match status" value="1"/>
</dbReference>
<comment type="similarity">
    <text evidence="6">Belongs to the vsr family.</text>
</comment>
<dbReference type="REBASE" id="457906">
    <property type="entry name" value="V.Bgl949ORF22065P"/>
</dbReference>
<dbReference type="NCBIfam" id="TIGR00632">
    <property type="entry name" value="vsr"/>
    <property type="match status" value="1"/>
</dbReference>
<evidence type="ECO:0000256" key="3">
    <source>
        <dbReference type="ARBA" id="ARBA00022763"/>
    </source>
</evidence>
<dbReference type="CDD" id="cd00221">
    <property type="entry name" value="Vsr"/>
    <property type="match status" value="1"/>
</dbReference>
<organism evidence="8 9">
    <name type="scientific">Burkholderia glumae</name>
    <name type="common">Pseudomonas glumae</name>
    <dbReference type="NCBI Taxonomy" id="337"/>
    <lineage>
        <taxon>Bacteria</taxon>
        <taxon>Pseudomonadati</taxon>
        <taxon>Pseudomonadota</taxon>
        <taxon>Betaproteobacteria</taxon>
        <taxon>Burkholderiales</taxon>
        <taxon>Burkholderiaceae</taxon>
        <taxon>Burkholderia</taxon>
    </lineage>
</organism>
<evidence type="ECO:0000313" key="8">
    <source>
        <dbReference type="EMBL" id="QPQ91802.1"/>
    </source>
</evidence>
<evidence type="ECO:0000256" key="2">
    <source>
        <dbReference type="ARBA" id="ARBA00022759"/>
    </source>
</evidence>
<keyword evidence="4 6" id="KW-0378">Hydrolase</keyword>
<dbReference type="InterPro" id="IPR011335">
    <property type="entry name" value="Restrct_endonuc-II-like"/>
</dbReference>
<sequence>MTDSVSRAQRSRNMAAVRSSNTKPEKVVRSILHRLGLRFRLHQKTLPGTPDIVLRRHATVVLVHGCFWHGHDCPRGKLPETRREFWIPKLQRNRERDLDNERRLLEQGWRVLIVWECELRKPDQLRGRLAEAFSVPE</sequence>
<dbReference type="Pfam" id="PF03852">
    <property type="entry name" value="Vsr"/>
    <property type="match status" value="1"/>
</dbReference>
<dbReference type="GO" id="GO:0016787">
    <property type="term" value="F:hydrolase activity"/>
    <property type="evidence" value="ECO:0007669"/>
    <property type="project" value="UniProtKB-KW"/>
</dbReference>
<keyword evidence="3 6" id="KW-0227">DNA damage</keyword>
<comment type="function">
    <text evidence="6">May nick specific sequences that contain T:G mispairs resulting from m5C-deamination.</text>
</comment>